<protein>
    <submittedName>
        <fullName evidence="2">GNAT family N-acetyltransferase</fullName>
        <ecNumber evidence="2">2.3.1.-</ecNumber>
    </submittedName>
</protein>
<dbReference type="EC" id="2.3.1.-" evidence="2"/>
<evidence type="ECO:0000313" key="2">
    <source>
        <dbReference type="EMBL" id="MFD1048504.1"/>
    </source>
</evidence>
<feature type="domain" description="N-acetyltransferase" evidence="1">
    <location>
        <begin position="1"/>
        <end position="67"/>
    </location>
</feature>
<keyword evidence="3" id="KW-1185">Reference proteome</keyword>
<accession>A0ABW3MH53</accession>
<organism evidence="2 3">
    <name type="scientific">Kibdelosporangium lantanae</name>
    <dbReference type="NCBI Taxonomy" id="1497396"/>
    <lineage>
        <taxon>Bacteria</taxon>
        <taxon>Bacillati</taxon>
        <taxon>Actinomycetota</taxon>
        <taxon>Actinomycetes</taxon>
        <taxon>Pseudonocardiales</taxon>
        <taxon>Pseudonocardiaceae</taxon>
        <taxon>Kibdelosporangium</taxon>
    </lineage>
</organism>
<dbReference type="SUPFAM" id="SSF55729">
    <property type="entry name" value="Acyl-CoA N-acyltransferases (Nat)"/>
    <property type="match status" value="1"/>
</dbReference>
<sequence length="69" mass="7679">DMQGRGVGAALLRAVEEHTEDVRRFTLHTGDRSVANIGLYRKIGYVETHRTIVSDTLSLVHMAKQAENS</sequence>
<dbReference type="Proteomes" id="UP001597045">
    <property type="component" value="Unassembled WGS sequence"/>
</dbReference>
<dbReference type="Gene3D" id="3.40.630.30">
    <property type="match status" value="1"/>
</dbReference>
<name>A0ABW3MH53_9PSEU</name>
<dbReference type="PROSITE" id="PS51186">
    <property type="entry name" value="GNAT"/>
    <property type="match status" value="1"/>
</dbReference>
<comment type="caution">
    <text evidence="2">The sequence shown here is derived from an EMBL/GenBank/DDBJ whole genome shotgun (WGS) entry which is preliminary data.</text>
</comment>
<reference evidence="3" key="1">
    <citation type="journal article" date="2019" name="Int. J. Syst. Evol. Microbiol.">
        <title>The Global Catalogue of Microorganisms (GCM) 10K type strain sequencing project: providing services to taxonomists for standard genome sequencing and annotation.</title>
        <authorList>
            <consortium name="The Broad Institute Genomics Platform"/>
            <consortium name="The Broad Institute Genome Sequencing Center for Infectious Disease"/>
            <person name="Wu L."/>
            <person name="Ma J."/>
        </authorList>
    </citation>
    <scope>NUCLEOTIDE SEQUENCE [LARGE SCALE GENOMIC DNA]</scope>
    <source>
        <strain evidence="3">JCM 31486</strain>
    </source>
</reference>
<dbReference type="GO" id="GO:0016746">
    <property type="term" value="F:acyltransferase activity"/>
    <property type="evidence" value="ECO:0007669"/>
    <property type="project" value="UniProtKB-KW"/>
</dbReference>
<feature type="non-terminal residue" evidence="2">
    <location>
        <position position="1"/>
    </location>
</feature>
<dbReference type="EMBL" id="JBHTIS010001633">
    <property type="protein sequence ID" value="MFD1048504.1"/>
    <property type="molecule type" value="Genomic_DNA"/>
</dbReference>
<dbReference type="Pfam" id="PF13673">
    <property type="entry name" value="Acetyltransf_10"/>
    <property type="match status" value="1"/>
</dbReference>
<keyword evidence="2" id="KW-0808">Transferase</keyword>
<evidence type="ECO:0000313" key="3">
    <source>
        <dbReference type="Proteomes" id="UP001597045"/>
    </source>
</evidence>
<evidence type="ECO:0000259" key="1">
    <source>
        <dbReference type="PROSITE" id="PS51186"/>
    </source>
</evidence>
<dbReference type="InterPro" id="IPR000182">
    <property type="entry name" value="GNAT_dom"/>
</dbReference>
<proteinExistence type="predicted"/>
<dbReference type="InterPro" id="IPR016181">
    <property type="entry name" value="Acyl_CoA_acyltransferase"/>
</dbReference>
<keyword evidence="2" id="KW-0012">Acyltransferase</keyword>
<gene>
    <name evidence="2" type="ORF">ACFQ1S_24715</name>
</gene>